<keyword evidence="7" id="KW-0131">Cell cycle</keyword>
<dbReference type="PANTHER" id="PTHR12172">
    <property type="entry name" value="CELL CYCLE CHECKPOINT PROTEIN RAD17"/>
    <property type="match status" value="1"/>
</dbReference>
<dbReference type="PANTHER" id="PTHR12172:SF0">
    <property type="entry name" value="CELL CYCLE CHECKPOINT PROTEIN RAD17"/>
    <property type="match status" value="1"/>
</dbReference>
<dbReference type="GO" id="GO:0005634">
    <property type="term" value="C:nucleus"/>
    <property type="evidence" value="ECO:0007669"/>
    <property type="project" value="UniProtKB-SubCell"/>
</dbReference>
<dbReference type="Pfam" id="PF25812">
    <property type="entry name" value="RAD24_helical"/>
    <property type="match status" value="1"/>
</dbReference>
<evidence type="ECO:0000256" key="4">
    <source>
        <dbReference type="ARBA" id="ARBA00022763"/>
    </source>
</evidence>
<feature type="region of interest" description="Disordered" evidence="8">
    <location>
        <begin position="189"/>
        <end position="212"/>
    </location>
</feature>
<dbReference type="Gene3D" id="3.40.50.300">
    <property type="entry name" value="P-loop containing nucleotide triphosphate hydrolases"/>
    <property type="match status" value="1"/>
</dbReference>
<name>A0A420HXD6_9PEZI</name>
<evidence type="ECO:0000313" key="11">
    <source>
        <dbReference type="Proteomes" id="UP000286134"/>
    </source>
</evidence>
<keyword evidence="11" id="KW-1185">Reference proteome</keyword>
<feature type="compositionally biased region" description="Polar residues" evidence="8">
    <location>
        <begin position="57"/>
        <end position="81"/>
    </location>
</feature>
<keyword evidence="3" id="KW-0547">Nucleotide-binding</keyword>
<comment type="subcellular location">
    <subcellularLocation>
        <location evidence="1">Nucleus</location>
    </subcellularLocation>
</comment>
<dbReference type="GO" id="GO:0003682">
    <property type="term" value="F:chromatin binding"/>
    <property type="evidence" value="ECO:0007669"/>
    <property type="project" value="TreeGrafter"/>
</dbReference>
<evidence type="ECO:0000256" key="2">
    <source>
        <dbReference type="ARBA" id="ARBA00006168"/>
    </source>
</evidence>
<evidence type="ECO:0000256" key="3">
    <source>
        <dbReference type="ARBA" id="ARBA00022741"/>
    </source>
</evidence>
<dbReference type="InterPro" id="IPR057927">
    <property type="entry name" value="RAD24-like_helical"/>
</dbReference>
<proteinExistence type="inferred from homology"/>
<dbReference type="GO" id="GO:0003689">
    <property type="term" value="F:DNA clamp loader activity"/>
    <property type="evidence" value="ECO:0007669"/>
    <property type="project" value="TreeGrafter"/>
</dbReference>
<organism evidence="10 11">
    <name type="scientific">Erysiphe neolycopersici</name>
    <dbReference type="NCBI Taxonomy" id="212602"/>
    <lineage>
        <taxon>Eukaryota</taxon>
        <taxon>Fungi</taxon>
        <taxon>Dikarya</taxon>
        <taxon>Ascomycota</taxon>
        <taxon>Pezizomycotina</taxon>
        <taxon>Leotiomycetes</taxon>
        <taxon>Erysiphales</taxon>
        <taxon>Erysiphaceae</taxon>
        <taxon>Erysiphe</taxon>
    </lineage>
</organism>
<dbReference type="Pfam" id="PF03215">
    <property type="entry name" value="Rad17"/>
    <property type="match status" value="1"/>
</dbReference>
<gene>
    <name evidence="10" type="ORF">OnM2_036028</name>
</gene>
<dbReference type="STRING" id="212602.A0A420HXD6"/>
<feature type="domain" description="Checkpoint protein RAD24-like helical bundle" evidence="9">
    <location>
        <begin position="531"/>
        <end position="636"/>
    </location>
</feature>
<dbReference type="OrthoDB" id="10265971at2759"/>
<dbReference type="SUPFAM" id="SSF52540">
    <property type="entry name" value="P-loop containing nucleoside triphosphate hydrolases"/>
    <property type="match status" value="1"/>
</dbReference>
<evidence type="ECO:0000256" key="1">
    <source>
        <dbReference type="ARBA" id="ARBA00004123"/>
    </source>
</evidence>
<dbReference type="InterPro" id="IPR027417">
    <property type="entry name" value="P-loop_NTPase"/>
</dbReference>
<reference evidence="10 11" key="1">
    <citation type="journal article" date="2018" name="BMC Genomics">
        <title>Comparative genome analyses reveal sequence features reflecting distinct modes of host-adaptation between dicot and monocot powdery mildew.</title>
        <authorList>
            <person name="Wu Y."/>
            <person name="Ma X."/>
            <person name="Pan Z."/>
            <person name="Kale S.D."/>
            <person name="Song Y."/>
            <person name="King H."/>
            <person name="Zhang Q."/>
            <person name="Presley C."/>
            <person name="Deng X."/>
            <person name="Wei C.I."/>
            <person name="Xiao S."/>
        </authorList>
    </citation>
    <scope>NUCLEOTIDE SEQUENCE [LARGE SCALE GENOMIC DNA]</scope>
    <source>
        <strain evidence="10">UMSG2</strain>
    </source>
</reference>
<keyword evidence="5" id="KW-0067">ATP-binding</keyword>
<evidence type="ECO:0000256" key="5">
    <source>
        <dbReference type="ARBA" id="ARBA00022840"/>
    </source>
</evidence>
<protein>
    <submittedName>
        <fullName evidence="10">Cell cycle checkpoint protein RAD17</fullName>
    </submittedName>
</protein>
<keyword evidence="6" id="KW-0539">Nucleus</keyword>
<dbReference type="GO" id="GO:0000077">
    <property type="term" value="P:DNA damage checkpoint signaling"/>
    <property type="evidence" value="ECO:0007669"/>
    <property type="project" value="TreeGrafter"/>
</dbReference>
<evidence type="ECO:0000313" key="10">
    <source>
        <dbReference type="EMBL" id="RKF62066.1"/>
    </source>
</evidence>
<evidence type="ECO:0000259" key="9">
    <source>
        <dbReference type="Pfam" id="PF25812"/>
    </source>
</evidence>
<sequence length="881" mass="98120">MARPSKRQKCESWSSESVLIKSKFDSISSSPPEIRVPNSASSVQDPSKVLNKKPHSHSQSQTQAKTSGPLKFSSSQNFAQTRDTKISDCITQNSEKLNRKLRLEKTKSKDISSYYTLPIQENRPSSFNTLSKAKGSSSQKTKTIPIDYNDDIISDWDEDDLEFSQQSSSVIQLENKKFAYQNKSKVGMIKNSASSEKESKNKSPHQQEVKSDIQDDTCTWAERFAPINLQELAVHKRKVADVKKWLEDAICGNIRQRILLLKGGPGSGKTTTLKLLSKSLGCQILEWRNPIGPLASSDGYLSMSAQFDEFLARGGTYGQLHLSPSQETISQIRERNITGRQKTIILIEEFPSTLASTSITLQAFQSSLIQYLTLNTPHYSLRGNKNSIHTVVPVVIIVSESLLSTSTASMDSFTAFKLLGKTILQHPGLKTIEFNPIAPSFLAKALELVVQKESRISGRKRTPGPMVLKKLGEIGDIRSAISSLEFLCLRGDSDGYWSAKVSLSNSKSKKKEVAMTQMEIESLKLITQREVSLGIFHAVGKVIYNKRQDPPSNHSIDLSPENLPSHLCIHSRPKVPIVSVDNLIDEIGTDIQTFIAALHENYILSCNASPSCFEYSSLDHVNGCIDALSDSDLLCPSWCNSINSNLSHDSLYSNEMSFHVAVRGLLFSLPNPVTRKMPAGTTGFQRGKVGDAYSMFYPASLRLWRTKEELESIVDLCFSRLLKGNIPQHVSAATLKGESPTQSVVGTVETWKSNSLNQREMAVSTLPSKLANSLSRKELLLERLPYMTKILKTKRSSNSLVSIEELERVTSFVGTATNENFLDDHHSTDKEDGSWITNELFNIKKVRKVSRLQNKPGFDSELRTQQLEQKLVLSDDDIEDD</sequence>
<comment type="similarity">
    <text evidence="2">Belongs to the rad17/RAD24 family.</text>
</comment>
<dbReference type="EMBL" id="MCFK01003643">
    <property type="protein sequence ID" value="RKF62066.1"/>
    <property type="molecule type" value="Genomic_DNA"/>
</dbReference>
<keyword evidence="4" id="KW-0227">DNA damage</keyword>
<dbReference type="GO" id="GO:0005524">
    <property type="term" value="F:ATP binding"/>
    <property type="evidence" value="ECO:0007669"/>
    <property type="project" value="UniProtKB-KW"/>
</dbReference>
<dbReference type="AlphaFoldDB" id="A0A420HXD6"/>
<feature type="region of interest" description="Disordered" evidence="8">
    <location>
        <begin position="24"/>
        <end position="91"/>
    </location>
</feature>
<evidence type="ECO:0000256" key="8">
    <source>
        <dbReference type="SAM" id="MobiDB-lite"/>
    </source>
</evidence>
<dbReference type="GO" id="GO:0033314">
    <property type="term" value="P:mitotic DNA replication checkpoint signaling"/>
    <property type="evidence" value="ECO:0007669"/>
    <property type="project" value="TreeGrafter"/>
</dbReference>
<accession>A0A420HXD6</accession>
<comment type="caution">
    <text evidence="10">The sequence shown here is derived from an EMBL/GenBank/DDBJ whole genome shotgun (WGS) entry which is preliminary data.</text>
</comment>
<evidence type="ECO:0000256" key="6">
    <source>
        <dbReference type="ARBA" id="ARBA00023242"/>
    </source>
</evidence>
<dbReference type="GO" id="GO:0006281">
    <property type="term" value="P:DNA repair"/>
    <property type="evidence" value="ECO:0007669"/>
    <property type="project" value="InterPro"/>
</dbReference>
<evidence type="ECO:0000256" key="7">
    <source>
        <dbReference type="ARBA" id="ARBA00023306"/>
    </source>
</evidence>
<feature type="compositionally biased region" description="Basic and acidic residues" evidence="8">
    <location>
        <begin position="195"/>
        <end position="212"/>
    </location>
</feature>
<dbReference type="Proteomes" id="UP000286134">
    <property type="component" value="Unassembled WGS sequence"/>
</dbReference>
<dbReference type="InterPro" id="IPR004582">
    <property type="entry name" value="Checkpoint_prot_Rad17_Rad24"/>
</dbReference>